<proteinExistence type="predicted"/>
<accession>A0A9Q0GSZ8</accession>
<comment type="caution">
    <text evidence="2">The sequence shown here is derived from an EMBL/GenBank/DDBJ whole genome shotgun (WGS) entry which is preliminary data.</text>
</comment>
<protein>
    <submittedName>
        <fullName evidence="2">Uncharacterized protein</fullName>
    </submittedName>
</protein>
<evidence type="ECO:0000256" key="1">
    <source>
        <dbReference type="SAM" id="MobiDB-lite"/>
    </source>
</evidence>
<evidence type="ECO:0000313" key="2">
    <source>
        <dbReference type="EMBL" id="KAJ4952965.1"/>
    </source>
</evidence>
<keyword evidence="3" id="KW-1185">Reference proteome</keyword>
<evidence type="ECO:0000313" key="3">
    <source>
        <dbReference type="Proteomes" id="UP001141806"/>
    </source>
</evidence>
<dbReference type="AlphaFoldDB" id="A0A9Q0GSZ8"/>
<gene>
    <name evidence="2" type="ORF">NE237_029797</name>
</gene>
<dbReference type="EMBL" id="JAMYWD010000012">
    <property type="protein sequence ID" value="KAJ4952965.1"/>
    <property type="molecule type" value="Genomic_DNA"/>
</dbReference>
<feature type="region of interest" description="Disordered" evidence="1">
    <location>
        <begin position="210"/>
        <end position="250"/>
    </location>
</feature>
<reference evidence="2" key="1">
    <citation type="journal article" date="2023" name="Plant J.">
        <title>The genome of the king protea, Protea cynaroides.</title>
        <authorList>
            <person name="Chang J."/>
            <person name="Duong T.A."/>
            <person name="Schoeman C."/>
            <person name="Ma X."/>
            <person name="Roodt D."/>
            <person name="Barker N."/>
            <person name="Li Z."/>
            <person name="Van de Peer Y."/>
            <person name="Mizrachi E."/>
        </authorList>
    </citation>
    <scope>NUCLEOTIDE SEQUENCE</scope>
    <source>
        <tissue evidence="2">Young leaves</tissue>
    </source>
</reference>
<name>A0A9Q0GSZ8_9MAGN</name>
<dbReference type="Proteomes" id="UP001141806">
    <property type="component" value="Unassembled WGS sequence"/>
</dbReference>
<sequence>MPEVQDSSVPVGQVETPVVHEVAEPVVAAGTLTVSTVAGTSLPVADSNCCADLVNEEESNVDNSTKETTAFIPATSGDVDIPNAASSDGVYIPSASDGMDRLNVSEATLNVNTIVSDMATVAEVDHIIIEIVPNVQTNTVLVEPVSTQPVDLVISKETRTVALVNSKEAQIEPSILMELQETDSDNDSLDAPSPHIITTRSLAEIQRTEKEMMTLSDIASLSKKRKQKNKKGHGRPKNGAPSEGSDEDSL</sequence>
<organism evidence="2 3">
    <name type="scientific">Protea cynaroides</name>
    <dbReference type="NCBI Taxonomy" id="273540"/>
    <lineage>
        <taxon>Eukaryota</taxon>
        <taxon>Viridiplantae</taxon>
        <taxon>Streptophyta</taxon>
        <taxon>Embryophyta</taxon>
        <taxon>Tracheophyta</taxon>
        <taxon>Spermatophyta</taxon>
        <taxon>Magnoliopsida</taxon>
        <taxon>Proteales</taxon>
        <taxon>Proteaceae</taxon>
        <taxon>Protea</taxon>
    </lineage>
</organism>
<feature type="compositionally biased region" description="Basic residues" evidence="1">
    <location>
        <begin position="222"/>
        <end position="236"/>
    </location>
</feature>